<dbReference type="KEGG" id="tom:BWR18_09775"/>
<dbReference type="AlphaFoldDB" id="A0A1P8MVA6"/>
<sequence length="71" mass="7926">MRDEGGDVRAPSLAHGTSEQLLTLKQRLGRFLQVLTHLPPVKRIDTLVVKHILTTIKHIAVEWWHAAGATP</sequence>
<keyword evidence="2" id="KW-1185">Reference proteome</keyword>
<proteinExistence type="predicted"/>
<evidence type="ECO:0000313" key="2">
    <source>
        <dbReference type="Proteomes" id="UP000186336"/>
    </source>
</evidence>
<dbReference type="RefSeq" id="WP_076627833.1">
    <property type="nucleotide sequence ID" value="NZ_CP019312.1"/>
</dbReference>
<gene>
    <name evidence="1" type="ORF">BWR18_09775</name>
</gene>
<evidence type="ECO:0000313" key="1">
    <source>
        <dbReference type="EMBL" id="APX11932.1"/>
    </source>
</evidence>
<protein>
    <submittedName>
        <fullName evidence="1">Uncharacterized protein</fullName>
    </submittedName>
</protein>
<dbReference type="EMBL" id="CP019312">
    <property type="protein sequence ID" value="APX11932.1"/>
    <property type="molecule type" value="Genomic_DNA"/>
</dbReference>
<reference evidence="1 2" key="1">
    <citation type="submission" date="2017-01" db="EMBL/GenBank/DDBJ databases">
        <title>Complete genome of Tateyamaria omphalii DOK1-4 isolated from seawater in Dokdo.</title>
        <authorList>
            <person name="Kim J.H."/>
            <person name="Chi W.-J."/>
        </authorList>
    </citation>
    <scope>NUCLEOTIDE SEQUENCE [LARGE SCALE GENOMIC DNA]</scope>
    <source>
        <strain evidence="1 2">DOK1-4</strain>
    </source>
</reference>
<name>A0A1P8MVA6_9RHOB</name>
<dbReference type="Proteomes" id="UP000186336">
    <property type="component" value="Chromosome"/>
</dbReference>
<organism evidence="1 2">
    <name type="scientific">Tateyamaria omphalii</name>
    <dbReference type="NCBI Taxonomy" id="299262"/>
    <lineage>
        <taxon>Bacteria</taxon>
        <taxon>Pseudomonadati</taxon>
        <taxon>Pseudomonadota</taxon>
        <taxon>Alphaproteobacteria</taxon>
        <taxon>Rhodobacterales</taxon>
        <taxon>Roseobacteraceae</taxon>
        <taxon>Tateyamaria</taxon>
    </lineage>
</organism>
<accession>A0A1P8MVA6</accession>